<name>A0AC61NN28_9BACT</name>
<organism evidence="1 2">
    <name type="scientific">Halosquirtibacter laminarini</name>
    <dbReference type="NCBI Taxonomy" id="3374600"/>
    <lineage>
        <taxon>Bacteria</taxon>
        <taxon>Pseudomonadati</taxon>
        <taxon>Bacteroidota</taxon>
        <taxon>Bacteroidia</taxon>
        <taxon>Marinilabiliales</taxon>
        <taxon>Prolixibacteraceae</taxon>
        <taxon>Halosquirtibacter</taxon>
    </lineage>
</organism>
<evidence type="ECO:0000313" key="1">
    <source>
        <dbReference type="EMBL" id="QZE12762.1"/>
    </source>
</evidence>
<dbReference type="Proteomes" id="UP000826212">
    <property type="component" value="Chromosome"/>
</dbReference>
<sequence length="1324" mass="151545">MNLKTLAVAISCMWSAQHVTANNNSDWGHDVVSKRSAYQKQLEKHPNLFTSSVIRKGMSENVSVDVRGLNKLVLSTWNTKDGNRDDDFLWIDPILITTKGDTVRVTEEMFEDSFGWSTSWTKWRKSKAFVFKKQPVVHGLFSNGNTIVRVPLNRKYKRFEAKVALSDIVNKKSSVQFTVGSCDAMNAIEELQKNYPIYMEAVQKNKIGVSYWFGHNDIDILTPSVTSLVKTLNDPTYFNLKVEEASELGDVEKINKLLFLIPDVVAANRAQSNLVWIKPSSIKMAIEDMYADNTQELAKAKEKLSFIQNNLDKAKKGIYQNDANSLALASKIVEMQKSILLNNDLLKDEKLLTVQYHYNPVTARRMSARDMGMPVNNWSVHTSKRKRGYDCELVELSDFTGKLESKEIYKPKEDFPITDIQLHWNADRLMFTSVSEKSEKLEHERWDLFELETKGNKVKRITDIDEADVDFFDGTYLPSGKVIMSSTLGYNGVPCVNGSDKVGNLTLFDPKTKALRRLNFGQDNDWDPVIMNNGKVQYLRWEYTDNTHYFSRIMMHMNPDGTNKKELYGSGSFWPNSMFDAQPLPGVNTNKFVAIVSGHHGVARSGRLVIFDPTKGRQEEKGVVQEIPYKDRKVVPEIMDRLVDGVYPQFVKPYPLNEKYFIVSAKMDKDALWGLYLVDIYDNMTPIALKEGVGFCDVVPFKKRETPPVIPEKVKLDKKDATVYIQDIYEGQGLKGVPRGSVKELRIFAYEYAFVKSPSNHAAQGIQSGWDMKRLLGTVPVEKDGSVMFTVPANIPISMQPLDEDGAAIQWMRSWMTAMPGEVVSCVGCHEDQNTIARPKFTIASRKKPVAITAPEGGIRSFTFKLEMQPLLDRKCIGCHDGSNDLPNFKDHSIDKKIGYGKSYLAIHPYVRRQGPEADIHVMKPMEYHANTSDLVQMLKKGHHGVALEEKEWHTLYNWIDFNAPYHGTFQSNDINGVDQVCRRQELMKKYNNVSVDWKKEIEDYTKYLDEQGPVKTVTPKKVEKRPLKEPRVRKWPFGKSRAVDMVADYKRKTLVVDSGMEITLVYVPKGTYVAIDEDLNSHQEVARKVKIKKGFWMSESEISNEEYRAIFPKHDSRFIAQQWKDHTTAGYPANKPLQPVIRVSWDEANAYCEALSKKNGVKVVLPTEEQWEWAARCGTDHGFWFGSINADFSKYENFADDMLADMAVVGVNPQPMHKNHWLRKYFDFIPRVHGINDKQMLTAPVKSYQPNAWGLYDMLGNVAEWTRSSYVDKIELTGQPREYKVVKGGSWRDRPELSTPEVRNYYYPWQKVTKVGFRIIVED</sequence>
<accession>A0AC61NN28</accession>
<evidence type="ECO:0000313" key="2">
    <source>
        <dbReference type="Proteomes" id="UP000826212"/>
    </source>
</evidence>
<dbReference type="EMBL" id="CP081303">
    <property type="protein sequence ID" value="QZE12762.1"/>
    <property type="molecule type" value="Genomic_DNA"/>
</dbReference>
<keyword evidence="2" id="KW-1185">Reference proteome</keyword>
<gene>
    <name evidence="1" type="ORF">K4L44_09180</name>
</gene>
<reference evidence="1" key="1">
    <citation type="submission" date="2021-08" db="EMBL/GenBank/DDBJ databases">
        <title>Novel anaerobic bacterium isolated from sea squirt in East Sea, Republic of Korea.</title>
        <authorList>
            <person name="Nguyen T.H."/>
            <person name="Li Z."/>
            <person name="Lee Y.-J."/>
            <person name="Ko J."/>
            <person name="Kim S.-G."/>
        </authorList>
    </citation>
    <scope>NUCLEOTIDE SEQUENCE</scope>
    <source>
        <strain evidence="1">KCTC 25031</strain>
    </source>
</reference>
<proteinExistence type="predicted"/>
<protein>
    <submittedName>
        <fullName evidence="1">SUMF1/EgtB/PvdO family nonheme iron enzyme</fullName>
    </submittedName>
</protein>